<name>A0AAN8PVS6_POLSC</name>
<reference evidence="2 3" key="1">
    <citation type="submission" date="2023-10" db="EMBL/GenBank/DDBJ databases">
        <title>Genomes of two closely related lineages of the louse Polyplax serrata with different host specificities.</title>
        <authorList>
            <person name="Martinu J."/>
            <person name="Tarabai H."/>
            <person name="Stefka J."/>
            <person name="Hypsa V."/>
        </authorList>
    </citation>
    <scope>NUCLEOTIDE SEQUENCE [LARGE SCALE GENOMIC DNA]</scope>
    <source>
        <strain evidence="2">HR10_N</strain>
    </source>
</reference>
<evidence type="ECO:0000313" key="2">
    <source>
        <dbReference type="EMBL" id="KAK6636766.1"/>
    </source>
</evidence>
<evidence type="ECO:0000313" key="3">
    <source>
        <dbReference type="Proteomes" id="UP001372834"/>
    </source>
</evidence>
<feature type="compositionally biased region" description="Basic and acidic residues" evidence="1">
    <location>
        <begin position="64"/>
        <end position="75"/>
    </location>
</feature>
<dbReference type="AlphaFoldDB" id="A0AAN8PVS6"/>
<protein>
    <submittedName>
        <fullName evidence="2">Uncharacterized protein</fullName>
    </submittedName>
</protein>
<feature type="region of interest" description="Disordered" evidence="1">
    <location>
        <begin position="17"/>
        <end position="75"/>
    </location>
</feature>
<dbReference type="EMBL" id="JAWJWE010000004">
    <property type="protein sequence ID" value="KAK6636766.1"/>
    <property type="molecule type" value="Genomic_DNA"/>
</dbReference>
<dbReference type="Proteomes" id="UP001372834">
    <property type="component" value="Unassembled WGS sequence"/>
</dbReference>
<feature type="compositionally biased region" description="Basic and acidic residues" evidence="1">
    <location>
        <begin position="17"/>
        <end position="28"/>
    </location>
</feature>
<organism evidence="2 3">
    <name type="scientific">Polyplax serrata</name>
    <name type="common">Common mouse louse</name>
    <dbReference type="NCBI Taxonomy" id="468196"/>
    <lineage>
        <taxon>Eukaryota</taxon>
        <taxon>Metazoa</taxon>
        <taxon>Ecdysozoa</taxon>
        <taxon>Arthropoda</taxon>
        <taxon>Hexapoda</taxon>
        <taxon>Insecta</taxon>
        <taxon>Pterygota</taxon>
        <taxon>Neoptera</taxon>
        <taxon>Paraneoptera</taxon>
        <taxon>Psocodea</taxon>
        <taxon>Troctomorpha</taxon>
        <taxon>Phthiraptera</taxon>
        <taxon>Anoplura</taxon>
        <taxon>Polyplacidae</taxon>
        <taxon>Polyplax</taxon>
    </lineage>
</organism>
<accession>A0AAN8PVS6</accession>
<gene>
    <name evidence="2" type="ORF">RUM43_010429</name>
</gene>
<sequence length="75" mass="8497">MIVCTQGYCAGRREKTKNREVSISDDGTRPFLRKTTRDHRELKQAKRKQRHREVGGGGGGSIEEINRRGSPDVKT</sequence>
<proteinExistence type="predicted"/>
<evidence type="ECO:0000256" key="1">
    <source>
        <dbReference type="SAM" id="MobiDB-lite"/>
    </source>
</evidence>
<comment type="caution">
    <text evidence="2">The sequence shown here is derived from an EMBL/GenBank/DDBJ whole genome shotgun (WGS) entry which is preliminary data.</text>
</comment>